<feature type="compositionally biased region" description="Basic and acidic residues" evidence="1">
    <location>
        <begin position="50"/>
        <end position="66"/>
    </location>
</feature>
<gene>
    <name evidence="2" type="ORF">NDU88_004257</name>
</gene>
<dbReference type="Proteomes" id="UP001066276">
    <property type="component" value="Chromosome 4_2"/>
</dbReference>
<proteinExistence type="predicted"/>
<evidence type="ECO:0000313" key="2">
    <source>
        <dbReference type="EMBL" id="KAJ1163805.1"/>
    </source>
</evidence>
<protein>
    <submittedName>
        <fullName evidence="2">Uncharacterized protein</fullName>
    </submittedName>
</protein>
<organism evidence="2 3">
    <name type="scientific">Pleurodeles waltl</name>
    <name type="common">Iberian ribbed newt</name>
    <dbReference type="NCBI Taxonomy" id="8319"/>
    <lineage>
        <taxon>Eukaryota</taxon>
        <taxon>Metazoa</taxon>
        <taxon>Chordata</taxon>
        <taxon>Craniata</taxon>
        <taxon>Vertebrata</taxon>
        <taxon>Euteleostomi</taxon>
        <taxon>Amphibia</taxon>
        <taxon>Batrachia</taxon>
        <taxon>Caudata</taxon>
        <taxon>Salamandroidea</taxon>
        <taxon>Salamandridae</taxon>
        <taxon>Pleurodelinae</taxon>
        <taxon>Pleurodeles</taxon>
    </lineage>
</organism>
<comment type="caution">
    <text evidence="2">The sequence shown here is derived from an EMBL/GenBank/DDBJ whole genome shotgun (WGS) entry which is preliminary data.</text>
</comment>
<accession>A0AAV7SIC5</accession>
<evidence type="ECO:0000256" key="1">
    <source>
        <dbReference type="SAM" id="MobiDB-lite"/>
    </source>
</evidence>
<dbReference type="AlphaFoldDB" id="A0AAV7SIC5"/>
<feature type="region of interest" description="Disordered" evidence="1">
    <location>
        <begin position="1"/>
        <end position="179"/>
    </location>
</feature>
<reference evidence="2" key="1">
    <citation type="journal article" date="2022" name="bioRxiv">
        <title>Sequencing and chromosome-scale assembly of the giantPleurodeles waltlgenome.</title>
        <authorList>
            <person name="Brown T."/>
            <person name="Elewa A."/>
            <person name="Iarovenko S."/>
            <person name="Subramanian E."/>
            <person name="Araus A.J."/>
            <person name="Petzold A."/>
            <person name="Susuki M."/>
            <person name="Suzuki K.-i.T."/>
            <person name="Hayashi T."/>
            <person name="Toyoda A."/>
            <person name="Oliveira C."/>
            <person name="Osipova E."/>
            <person name="Leigh N.D."/>
            <person name="Simon A."/>
            <person name="Yun M.H."/>
        </authorList>
    </citation>
    <scope>NUCLEOTIDE SEQUENCE</scope>
    <source>
        <strain evidence="2">20211129_DDA</strain>
        <tissue evidence="2">Liver</tissue>
    </source>
</reference>
<dbReference type="EMBL" id="JANPWB010000008">
    <property type="protein sequence ID" value="KAJ1163805.1"/>
    <property type="molecule type" value="Genomic_DNA"/>
</dbReference>
<sequence>MFVWRQPGAKPRSPQVVSPPGPRIQALASSSLSALQEHLLSTGPSAHLPGARESESPEELPSRGSEEAQGAGVPSRRAHQKQTVKERGGGAAARSSRRSGSPGSPAIPSPLPPAGSSRSVSPLRTHCRSQRARATAGARPLNTNPAPGRPQQPNPARVPSLGSPGGSLRGPLPSPPPAG</sequence>
<keyword evidence="3" id="KW-1185">Reference proteome</keyword>
<evidence type="ECO:0000313" key="3">
    <source>
        <dbReference type="Proteomes" id="UP001066276"/>
    </source>
</evidence>
<feature type="compositionally biased region" description="Low complexity" evidence="1">
    <location>
        <begin position="26"/>
        <end position="41"/>
    </location>
</feature>
<name>A0AAV7SIC5_PLEWA</name>
<feature type="compositionally biased region" description="Low complexity" evidence="1">
    <location>
        <begin position="92"/>
        <end position="104"/>
    </location>
</feature>